<organism evidence="1 2">
    <name type="scientific">Polaribacter irgensii 23-P</name>
    <dbReference type="NCBI Taxonomy" id="313594"/>
    <lineage>
        <taxon>Bacteria</taxon>
        <taxon>Pseudomonadati</taxon>
        <taxon>Bacteroidota</taxon>
        <taxon>Flavobacteriia</taxon>
        <taxon>Flavobacteriales</taxon>
        <taxon>Flavobacteriaceae</taxon>
    </lineage>
</organism>
<reference evidence="1 2" key="1">
    <citation type="submission" date="2006-02" db="EMBL/GenBank/DDBJ databases">
        <authorList>
            <person name="Murray A."/>
            <person name="Staley J."/>
            <person name="Ferriera S."/>
            <person name="Johnson J."/>
            <person name="Kravitz S."/>
            <person name="Halpern A."/>
            <person name="Remington K."/>
            <person name="Beeson K."/>
            <person name="Tran B."/>
            <person name="Rogers Y.-H."/>
            <person name="Friedman R."/>
            <person name="Venter J.C."/>
        </authorList>
    </citation>
    <scope>NUCLEOTIDE SEQUENCE [LARGE SCALE GENOMIC DNA]</scope>
    <source>
        <strain evidence="1 2">23-P</strain>
    </source>
</reference>
<gene>
    <name evidence="1" type="ORF">PI23P_08500</name>
</gene>
<name>A4BZQ9_9FLAO</name>
<comment type="caution">
    <text evidence="1">The sequence shown here is derived from an EMBL/GenBank/DDBJ whole genome shotgun (WGS) entry which is preliminary data.</text>
</comment>
<protein>
    <submittedName>
        <fullName evidence="1">Uncharacterized protein</fullName>
    </submittedName>
</protein>
<accession>A4BZQ9</accession>
<evidence type="ECO:0000313" key="2">
    <source>
        <dbReference type="Proteomes" id="UP000003053"/>
    </source>
</evidence>
<dbReference type="HOGENOM" id="CLU_3357669_0_0_10"/>
<dbReference type="Proteomes" id="UP000003053">
    <property type="component" value="Unassembled WGS sequence"/>
</dbReference>
<dbReference type="EMBL" id="AAOG01000002">
    <property type="protein sequence ID" value="EAR12652.1"/>
    <property type="molecule type" value="Genomic_DNA"/>
</dbReference>
<keyword evidence="2" id="KW-1185">Reference proteome</keyword>
<sequence length="36" mass="4355">MISSQIYRKSKRQRILKERNAYILLGSRFQTLKKTV</sequence>
<proteinExistence type="predicted"/>
<evidence type="ECO:0000313" key="1">
    <source>
        <dbReference type="EMBL" id="EAR12652.1"/>
    </source>
</evidence>
<dbReference type="STRING" id="313594.PI23P_08500"/>
<dbReference type="AlphaFoldDB" id="A4BZQ9"/>